<proteinExistence type="predicted"/>
<evidence type="ECO:0000313" key="3">
    <source>
        <dbReference type="EMBL" id="AEG61995.1"/>
    </source>
</evidence>
<dbReference type="EMBL" id="CP002780">
    <property type="protein sequence ID" value="AEG61995.1"/>
    <property type="molecule type" value="Genomic_DNA"/>
</dbReference>
<reference evidence="4" key="1">
    <citation type="submission" date="2011-05" db="EMBL/GenBank/DDBJ databases">
        <title>Complete sequence of Desulfotomaculum ruminis DSM 2154.</title>
        <authorList>
            <person name="Lucas S."/>
            <person name="Copeland A."/>
            <person name="Lapidus A."/>
            <person name="Cheng J.-F."/>
            <person name="Goodwin L."/>
            <person name="Pitluck S."/>
            <person name="Lu M."/>
            <person name="Detter J.C."/>
            <person name="Han C."/>
            <person name="Tapia R."/>
            <person name="Land M."/>
            <person name="Hauser L."/>
            <person name="Kyrpides N."/>
            <person name="Ivanova N."/>
            <person name="Mikhailova N."/>
            <person name="Pagani I."/>
            <person name="Stams A.J.M."/>
            <person name="Plugge C.M."/>
            <person name="Muyzer G."/>
            <person name="Kuever J."/>
            <person name="Parshina S.N."/>
            <person name="Ivanova A.E."/>
            <person name="Nazina T.N."/>
            <person name="Brambilla E."/>
            <person name="Spring S."/>
            <person name="Klenk H.-P."/>
            <person name="Woyke T."/>
        </authorList>
    </citation>
    <scope>NUCLEOTIDE SEQUENCE [LARGE SCALE GENOMIC DNA]</scope>
    <source>
        <strain evidence="4">ATCC 23193 / DSM 2154 / NCIB 8452 / DL</strain>
    </source>
</reference>
<accession>F6DQ51</accession>
<dbReference type="RefSeq" id="WP_013843740.1">
    <property type="nucleotide sequence ID" value="NC_015589.1"/>
</dbReference>
<sequence length="123" mass="14136">MRKTFIPYILMLSLLFIYPPALYAEEEQNTNSMVQEQVIDVSSGIPLVTNEQVVNKLNRMNQEVYFLAQGSIGWWMVNVLWILVLLGIFFKKAWLALGAAFIGFLFVMFGPQIMGYLNHLTKV</sequence>
<evidence type="ECO:0000256" key="2">
    <source>
        <dbReference type="SAM" id="SignalP"/>
    </source>
</evidence>
<dbReference type="Proteomes" id="UP000009234">
    <property type="component" value="Chromosome"/>
</dbReference>
<protein>
    <submittedName>
        <fullName evidence="3">Uncharacterized protein</fullName>
    </submittedName>
</protein>
<dbReference type="AlphaFoldDB" id="F6DQ51"/>
<feature type="transmembrane region" description="Helical" evidence="1">
    <location>
        <begin position="64"/>
        <end position="86"/>
    </location>
</feature>
<keyword evidence="1" id="KW-0812">Transmembrane</keyword>
<keyword evidence="2" id="KW-0732">Signal</keyword>
<feature type="chain" id="PRO_5003338811" evidence="2">
    <location>
        <begin position="25"/>
        <end position="123"/>
    </location>
</feature>
<evidence type="ECO:0000313" key="4">
    <source>
        <dbReference type="Proteomes" id="UP000009234"/>
    </source>
</evidence>
<dbReference type="HOGENOM" id="CLU_2011593_0_0_9"/>
<gene>
    <name evidence="3" type="ordered locus">Desru_3795</name>
</gene>
<dbReference type="KEGG" id="dru:Desru_3795"/>
<keyword evidence="1" id="KW-0472">Membrane</keyword>
<name>F6DQ51_DESRL</name>
<reference evidence="3 4" key="2">
    <citation type="journal article" date="2012" name="Stand. Genomic Sci.">
        <title>Complete genome sequence of the sulfate-reducing firmicute Desulfotomaculum ruminis type strain (DL(T)).</title>
        <authorList>
            <person name="Spring S."/>
            <person name="Visser M."/>
            <person name="Lu M."/>
            <person name="Copeland A."/>
            <person name="Lapidus A."/>
            <person name="Lucas S."/>
            <person name="Cheng J.F."/>
            <person name="Han C."/>
            <person name="Tapia R."/>
            <person name="Goodwin L.A."/>
            <person name="Pitluck S."/>
            <person name="Ivanova N."/>
            <person name="Land M."/>
            <person name="Hauser L."/>
            <person name="Larimer F."/>
            <person name="Rohde M."/>
            <person name="Goker M."/>
            <person name="Detter J.C."/>
            <person name="Kyrpides N.C."/>
            <person name="Woyke T."/>
            <person name="Schaap P.J."/>
            <person name="Plugge C.M."/>
            <person name="Muyzer G."/>
            <person name="Kuever J."/>
            <person name="Pereira I.A."/>
            <person name="Parshina S.N."/>
            <person name="Bernier-Latmani R."/>
            <person name="Stams A.J."/>
            <person name="Klenk H.P."/>
        </authorList>
    </citation>
    <scope>NUCLEOTIDE SEQUENCE [LARGE SCALE GENOMIC DNA]</scope>
    <source>
        <strain evidence="4">ATCC 23193 / DSM 2154 / NCIB 8452 / DL</strain>
    </source>
</reference>
<keyword evidence="4" id="KW-1185">Reference proteome</keyword>
<feature type="transmembrane region" description="Helical" evidence="1">
    <location>
        <begin position="93"/>
        <end position="114"/>
    </location>
</feature>
<keyword evidence="1" id="KW-1133">Transmembrane helix</keyword>
<dbReference type="STRING" id="696281.Desru_3795"/>
<evidence type="ECO:0000256" key="1">
    <source>
        <dbReference type="SAM" id="Phobius"/>
    </source>
</evidence>
<organism evidence="3 4">
    <name type="scientific">Desulforamulus ruminis (strain ATCC 23193 / DSM 2154 / NCIMB 8452 / DL)</name>
    <name type="common">Desulfotomaculum ruminis</name>
    <dbReference type="NCBI Taxonomy" id="696281"/>
    <lineage>
        <taxon>Bacteria</taxon>
        <taxon>Bacillati</taxon>
        <taxon>Bacillota</taxon>
        <taxon>Clostridia</taxon>
        <taxon>Eubacteriales</taxon>
        <taxon>Peptococcaceae</taxon>
        <taxon>Desulforamulus</taxon>
    </lineage>
</organism>
<feature type="signal peptide" evidence="2">
    <location>
        <begin position="1"/>
        <end position="24"/>
    </location>
</feature>